<protein>
    <submittedName>
        <fullName evidence="1">Uncharacterized protein</fullName>
    </submittedName>
</protein>
<dbReference type="EMBL" id="BK015040">
    <property type="protein sequence ID" value="DAD88438.1"/>
    <property type="molecule type" value="Genomic_DNA"/>
</dbReference>
<organism evidence="1">
    <name type="scientific">Siphoviridae sp. ctLfk13</name>
    <dbReference type="NCBI Taxonomy" id="2826251"/>
    <lineage>
        <taxon>Viruses</taxon>
        <taxon>Duplodnaviria</taxon>
        <taxon>Heunggongvirae</taxon>
        <taxon>Uroviricota</taxon>
        <taxon>Caudoviricetes</taxon>
    </lineage>
</organism>
<sequence length="30" mass="3426">MRLLDSTKCLDQDTLIRWLGYPGQVTSCLV</sequence>
<reference evidence="1" key="1">
    <citation type="journal article" date="2021" name="Proc. Natl. Acad. Sci. U.S.A.">
        <title>A Catalog of Tens of Thousands of Viruses from Human Metagenomes Reveals Hidden Associations with Chronic Diseases.</title>
        <authorList>
            <person name="Tisza M.J."/>
            <person name="Buck C.B."/>
        </authorList>
    </citation>
    <scope>NUCLEOTIDE SEQUENCE</scope>
    <source>
        <strain evidence="1">CtLfk13</strain>
    </source>
</reference>
<evidence type="ECO:0000313" key="1">
    <source>
        <dbReference type="EMBL" id="DAD88438.1"/>
    </source>
</evidence>
<proteinExistence type="predicted"/>
<accession>A0A8S5N1F7</accession>
<name>A0A8S5N1F7_9CAUD</name>